<name>Q69KU9_ORYSJ</name>
<dbReference type="EMBL" id="AP005909">
    <property type="protein sequence ID" value="BAD34157.1"/>
    <property type="molecule type" value="Genomic_DNA"/>
</dbReference>
<gene>
    <name evidence="2" type="ORF">OSJNBa0006G10.16</name>
    <name evidence="1" type="ORF">P0584D02.8</name>
</gene>
<sequence>MTSIHCVPVLQVQGWRTDPNKEEAARDFFDPEGALATSDEFKDLQEWNSAMP</sequence>
<evidence type="ECO:0000313" key="1">
    <source>
        <dbReference type="EMBL" id="BAD33689.1"/>
    </source>
</evidence>
<reference evidence="2" key="2">
    <citation type="submission" date="2002-11" db="EMBL/GenBank/DDBJ databases">
        <title>Oryza sativa nipponbare(GA3) genomic DNA, chromosome 9, BAC clone:OSJNBa0006G10.</title>
        <authorList>
            <person name="Sasaki T."/>
            <person name="Matsumoto T."/>
            <person name="Katayose Y."/>
        </authorList>
    </citation>
    <scope>NUCLEOTIDE SEQUENCE</scope>
</reference>
<dbReference type="AlphaFoldDB" id="Q69KU9"/>
<dbReference type="Proteomes" id="UP000000763">
    <property type="component" value="Chromosome 9"/>
</dbReference>
<reference evidence="3" key="3">
    <citation type="journal article" date="2005" name="Nature">
        <title>The map-based sequence of the rice genome.</title>
        <authorList>
            <consortium name="International rice genome sequencing project (IRGSP)"/>
            <person name="Matsumoto T."/>
            <person name="Wu J."/>
            <person name="Kanamori H."/>
            <person name="Katayose Y."/>
            <person name="Fujisawa M."/>
            <person name="Namiki N."/>
            <person name="Mizuno H."/>
            <person name="Yamamoto K."/>
            <person name="Antonio B.A."/>
            <person name="Baba T."/>
            <person name="Sakata K."/>
            <person name="Nagamura Y."/>
            <person name="Aoki H."/>
            <person name="Arikawa K."/>
            <person name="Arita K."/>
            <person name="Bito T."/>
            <person name="Chiden Y."/>
            <person name="Fujitsuka N."/>
            <person name="Fukunaka R."/>
            <person name="Hamada M."/>
            <person name="Harada C."/>
            <person name="Hayashi A."/>
            <person name="Hijishita S."/>
            <person name="Honda M."/>
            <person name="Hosokawa S."/>
            <person name="Ichikawa Y."/>
            <person name="Idonuma A."/>
            <person name="Iijima M."/>
            <person name="Ikeda M."/>
            <person name="Ikeno M."/>
            <person name="Ito K."/>
            <person name="Ito S."/>
            <person name="Ito T."/>
            <person name="Ito Y."/>
            <person name="Ito Y."/>
            <person name="Iwabuchi A."/>
            <person name="Kamiya K."/>
            <person name="Karasawa W."/>
            <person name="Kurita K."/>
            <person name="Katagiri S."/>
            <person name="Kikuta A."/>
            <person name="Kobayashi H."/>
            <person name="Kobayashi N."/>
            <person name="Machita K."/>
            <person name="Maehara T."/>
            <person name="Masukawa M."/>
            <person name="Mizubayashi T."/>
            <person name="Mukai Y."/>
            <person name="Nagasaki H."/>
            <person name="Nagata Y."/>
            <person name="Naito S."/>
            <person name="Nakashima M."/>
            <person name="Nakama Y."/>
            <person name="Nakamichi Y."/>
            <person name="Nakamura M."/>
            <person name="Meguro A."/>
            <person name="Negishi M."/>
            <person name="Ohta I."/>
            <person name="Ohta T."/>
            <person name="Okamoto M."/>
            <person name="Ono N."/>
            <person name="Saji S."/>
            <person name="Sakaguchi M."/>
            <person name="Sakai K."/>
            <person name="Shibata M."/>
            <person name="Shimokawa T."/>
            <person name="Song J."/>
            <person name="Takazaki Y."/>
            <person name="Terasawa K."/>
            <person name="Tsugane M."/>
            <person name="Tsuji K."/>
            <person name="Ueda S."/>
            <person name="Waki K."/>
            <person name="Yamagata H."/>
            <person name="Yamamoto M."/>
            <person name="Yamamoto S."/>
            <person name="Yamane H."/>
            <person name="Yoshiki S."/>
            <person name="Yoshihara R."/>
            <person name="Yukawa K."/>
            <person name="Zhong H."/>
            <person name="Yano M."/>
            <person name="Yuan Q."/>
            <person name="Ouyang S."/>
            <person name="Liu J."/>
            <person name="Jones K.M."/>
            <person name="Gansberger K."/>
            <person name="Moffat K."/>
            <person name="Hill J."/>
            <person name="Bera J."/>
            <person name="Fadrosh D."/>
            <person name="Jin S."/>
            <person name="Johri S."/>
            <person name="Kim M."/>
            <person name="Overton L."/>
            <person name="Reardon M."/>
            <person name="Tsitrin T."/>
            <person name="Vuong H."/>
            <person name="Weaver B."/>
            <person name="Ciecko A."/>
            <person name="Tallon L."/>
            <person name="Jackson J."/>
            <person name="Pai G."/>
            <person name="Aken S.V."/>
            <person name="Utterback T."/>
            <person name="Reidmuller S."/>
            <person name="Feldblyum T."/>
            <person name="Hsiao J."/>
            <person name="Zismann V."/>
            <person name="Iobst S."/>
            <person name="de Vazeille A.R."/>
            <person name="Buell C.R."/>
            <person name="Ying K."/>
            <person name="Li Y."/>
            <person name="Lu T."/>
            <person name="Huang Y."/>
            <person name="Zhao Q."/>
            <person name="Feng Q."/>
            <person name="Zhang L."/>
            <person name="Zhu J."/>
            <person name="Weng Q."/>
            <person name="Mu J."/>
            <person name="Lu Y."/>
            <person name="Fan D."/>
            <person name="Liu Y."/>
            <person name="Guan J."/>
            <person name="Zhang Y."/>
            <person name="Yu S."/>
            <person name="Liu X."/>
            <person name="Zhang Y."/>
            <person name="Hong G."/>
            <person name="Han B."/>
            <person name="Choisne N."/>
            <person name="Demange N."/>
            <person name="Orjeda G."/>
            <person name="Samain S."/>
            <person name="Cattolico L."/>
            <person name="Pelletier E."/>
            <person name="Couloux A."/>
            <person name="Segurens B."/>
            <person name="Wincker P."/>
            <person name="D'Hont A."/>
            <person name="Scarpelli C."/>
            <person name="Weissenbach J."/>
            <person name="Salanoubat M."/>
            <person name="Quetier F."/>
            <person name="Yu Y."/>
            <person name="Kim H.R."/>
            <person name="Rambo T."/>
            <person name="Currie J."/>
            <person name="Collura K."/>
            <person name="Luo M."/>
            <person name="Yang T."/>
            <person name="Ammiraju J.S.S."/>
            <person name="Engler F."/>
            <person name="Soderlund C."/>
            <person name="Wing R.A."/>
            <person name="Palmer L.E."/>
            <person name="de la Bastide M."/>
            <person name="Spiegel L."/>
            <person name="Nascimento L."/>
            <person name="Zutavern T."/>
            <person name="O'Shaughnessy A."/>
            <person name="Dike S."/>
            <person name="Dedhia N."/>
            <person name="Preston R."/>
            <person name="Balija V."/>
            <person name="McCombie W.R."/>
            <person name="Chow T."/>
            <person name="Chen H."/>
            <person name="Chung M."/>
            <person name="Chen C."/>
            <person name="Shaw J."/>
            <person name="Wu H."/>
            <person name="Hsiao K."/>
            <person name="Chao Y."/>
            <person name="Chu M."/>
            <person name="Cheng C."/>
            <person name="Hour A."/>
            <person name="Lee P."/>
            <person name="Lin S."/>
            <person name="Lin Y."/>
            <person name="Liou J."/>
            <person name="Liu S."/>
            <person name="Hsing Y."/>
            <person name="Raghuvanshi S."/>
            <person name="Mohanty A."/>
            <person name="Bharti A.K."/>
            <person name="Gaur A."/>
            <person name="Gupta V."/>
            <person name="Kumar D."/>
            <person name="Ravi V."/>
            <person name="Vij S."/>
            <person name="Kapur A."/>
            <person name="Khurana P."/>
            <person name="Khurana P."/>
            <person name="Khurana J.P."/>
            <person name="Tyagi A.K."/>
            <person name="Gaikwad K."/>
            <person name="Singh A."/>
            <person name="Dalal V."/>
            <person name="Srivastava S."/>
            <person name="Dixit A."/>
            <person name="Pal A.K."/>
            <person name="Ghazi I.A."/>
            <person name="Yadav M."/>
            <person name="Pandit A."/>
            <person name="Bhargava A."/>
            <person name="Sureshbabu K."/>
            <person name="Batra K."/>
            <person name="Sharma T.R."/>
            <person name="Mohapatra T."/>
            <person name="Singh N.K."/>
            <person name="Messing J."/>
            <person name="Nelson A.B."/>
            <person name="Fuks G."/>
            <person name="Kavchok S."/>
            <person name="Keizer G."/>
            <person name="Linton E."/>
            <person name="Llaca V."/>
            <person name="Song R."/>
            <person name="Tanyolac B."/>
            <person name="Young S."/>
            <person name="Ho-Il K."/>
            <person name="Hahn J.H."/>
            <person name="Sangsakoo G."/>
            <person name="Vanavichit A."/>
            <person name="de Mattos Luiz.A.T."/>
            <person name="Zimmer P.D."/>
            <person name="Malone G."/>
            <person name="Dellagostin O."/>
            <person name="de Oliveira A.C."/>
            <person name="Bevan M."/>
            <person name="Bancroft I."/>
            <person name="Minx P."/>
            <person name="Cordum H."/>
            <person name="Wilson R."/>
            <person name="Cheng Z."/>
            <person name="Jin W."/>
            <person name="Jiang J."/>
            <person name="Leong S.A."/>
            <person name="Iwama H."/>
            <person name="Gojobori T."/>
            <person name="Itoh T."/>
            <person name="Niimura Y."/>
            <person name="Fujii Y."/>
            <person name="Habara T."/>
            <person name="Sakai H."/>
            <person name="Sato Y."/>
            <person name="Wilson G."/>
            <person name="Kumar K."/>
            <person name="McCouch S."/>
            <person name="Juretic N."/>
            <person name="Hoen D."/>
            <person name="Wright S."/>
            <person name="Bruskiewich R."/>
            <person name="Bureau T."/>
            <person name="Miyao A."/>
            <person name="Hirochika H."/>
            <person name="Nishikawa T."/>
            <person name="Kadowaki K."/>
            <person name="Sugiura M."/>
            <person name="Burr B."/>
            <person name="Sasaki T."/>
        </authorList>
    </citation>
    <scope>NUCLEOTIDE SEQUENCE [LARGE SCALE GENOMIC DNA]</scope>
    <source>
        <strain evidence="3">cv. Nipponbare</strain>
    </source>
</reference>
<accession>Q69KU9</accession>
<evidence type="ECO:0000313" key="3">
    <source>
        <dbReference type="Proteomes" id="UP000000763"/>
    </source>
</evidence>
<dbReference type="EMBL" id="AP005634">
    <property type="protein sequence ID" value="BAD33689.1"/>
    <property type="molecule type" value="Genomic_DNA"/>
</dbReference>
<protein>
    <submittedName>
        <fullName evidence="2">Uncharacterized protein</fullName>
    </submittedName>
</protein>
<proteinExistence type="predicted"/>
<evidence type="ECO:0000313" key="2">
    <source>
        <dbReference type="EMBL" id="BAD34157.1"/>
    </source>
</evidence>
<organism evidence="2 3">
    <name type="scientific">Oryza sativa subsp. japonica</name>
    <name type="common">Rice</name>
    <dbReference type="NCBI Taxonomy" id="39947"/>
    <lineage>
        <taxon>Eukaryota</taxon>
        <taxon>Viridiplantae</taxon>
        <taxon>Streptophyta</taxon>
        <taxon>Embryophyta</taxon>
        <taxon>Tracheophyta</taxon>
        <taxon>Spermatophyta</taxon>
        <taxon>Magnoliopsida</taxon>
        <taxon>Liliopsida</taxon>
        <taxon>Poales</taxon>
        <taxon>Poaceae</taxon>
        <taxon>BOP clade</taxon>
        <taxon>Oryzoideae</taxon>
        <taxon>Oryzeae</taxon>
        <taxon>Oryzinae</taxon>
        <taxon>Oryza</taxon>
        <taxon>Oryza sativa</taxon>
    </lineage>
</organism>
<reference evidence="1" key="1">
    <citation type="submission" date="2002-08" db="EMBL/GenBank/DDBJ databases">
        <title>Oryza sativa nipponbare(GA3) genomic DNA, chromosome 9, PAC clone:P0584D02.</title>
        <authorList>
            <person name="Sasaki T."/>
            <person name="Matsumoto T."/>
            <person name="Katayose Y."/>
        </authorList>
    </citation>
    <scope>NUCLEOTIDE SEQUENCE</scope>
</reference>
<reference evidence="3" key="4">
    <citation type="journal article" date="2008" name="Nucleic Acids Res.">
        <title>The rice annotation project database (RAP-DB): 2008 update.</title>
        <authorList>
            <consortium name="The rice annotation project (RAP)"/>
        </authorList>
    </citation>
    <scope>GENOME REANNOTATION</scope>
    <source>
        <strain evidence="3">cv. Nipponbare</strain>
    </source>
</reference>